<dbReference type="EMBL" id="KU574722">
    <property type="protein sequence ID" value="AMM43927.1"/>
    <property type="molecule type" value="Genomic_DNA"/>
</dbReference>
<accession>A0A1L2CVA8</accession>
<sequence length="80" mass="9219">MKFTEFVKFKAVQFHGTEVHVPEHIKYIAADKSGKVIGFEKEPVPDAEFEWWDNPTADDMYDVGTVDLEGMNWTETLVIL</sequence>
<dbReference type="Proteomes" id="UP000223891">
    <property type="component" value="Segment"/>
</dbReference>
<organism evidence="1 2">
    <name type="scientific">Pectobacterium phage vB_PcaM_CBB</name>
    <dbReference type="NCBI Taxonomy" id="2772511"/>
    <lineage>
        <taxon>Viruses</taxon>
        <taxon>Duplodnaviria</taxon>
        <taxon>Heunggongvirae</taxon>
        <taxon>Uroviricota</taxon>
        <taxon>Caudoviricetes</taxon>
        <taxon>Mimasvirus</taxon>
        <taxon>Mimasvirus CBB</taxon>
    </lineage>
</organism>
<evidence type="ECO:0000313" key="1">
    <source>
        <dbReference type="EMBL" id="AMM43927.1"/>
    </source>
</evidence>
<protein>
    <submittedName>
        <fullName evidence="1">Uncharacterized protein</fullName>
    </submittedName>
</protein>
<proteinExistence type="predicted"/>
<gene>
    <name evidence="1" type="ORF">CBB_364</name>
</gene>
<name>A0A1L2CVA8_9CAUD</name>
<evidence type="ECO:0000313" key="2">
    <source>
        <dbReference type="Proteomes" id="UP000223891"/>
    </source>
</evidence>
<keyword evidence="2" id="KW-1185">Reference proteome</keyword>
<reference evidence="2" key="1">
    <citation type="submission" date="2016-01" db="EMBL/GenBank/DDBJ databases">
        <title>Isolation and Characterization of Enterobacteria phage CBB.</title>
        <authorList>
            <person name="Buttimer C.T.H."/>
            <person name="Hendrix H."/>
            <person name="Alexandre H."/>
            <person name="O'Mahony J."/>
            <person name="Lavigne R."/>
            <person name="Coffey A."/>
        </authorList>
    </citation>
    <scope>NUCLEOTIDE SEQUENCE [LARGE SCALE GENOMIC DNA]</scope>
</reference>